<sequence length="580" mass="62791">MQRPLALHVSALNDEEYSLFSASFADLLADDTPADKIEYEAQTVSLREARAWLRGRYADIPPPELDEALRLFAPSPGPDAVLTGNQFFALLRVVLHMRAGSKPDRNLVFEQVHPPRPAPPPKKIFEAPPRHPAPPSSASAGARSRQPSSDTPTSDTNPFHALAPLPPSPAAAADTAQLPTPRSSTNPFLSRAKTIHAPPRTITNGGDKPPPPSLPPRKPPPVIPPRASAFISPTVLSPAPPPTAKPPPPPIAPKVPHLTSALMKQSLLASKAAQNAKRADEERSQTRVLQVLRSSTAARTPSPGASSASDERPQLPPRPRRRQRSPPPHSASSVYSFEQVAAAALPLHEGRRVTREPLRRSPEASRSPERPTTDFSPPLRQSTDLPSRQPTDLPLPPPRHPDRTSKSEPPPSPRLGRSKSMHHTPPPPLPPTRRRRPESVQLASPRAGGFSDSHLGRPTRHASVSVSVSSPGSTHVRDLDDASPLGTFQRTLAGLGPRFDAARYKAEAGLSRRGFVPGVRAEGGERLVMDSDDGESGVDESDGEELEFGDAEDVRRRARERERVRDEMKWPAGEGWRPLG</sequence>
<protein>
    <submittedName>
        <fullName evidence="1">Uncharacterized protein</fullName>
    </submittedName>
</protein>
<dbReference type="Proteomes" id="UP000814128">
    <property type="component" value="Unassembled WGS sequence"/>
</dbReference>
<comment type="caution">
    <text evidence="1">The sequence shown here is derived from an EMBL/GenBank/DDBJ whole genome shotgun (WGS) entry which is preliminary data.</text>
</comment>
<evidence type="ECO:0000313" key="1">
    <source>
        <dbReference type="EMBL" id="KAI0030175.1"/>
    </source>
</evidence>
<accession>A0ACB8QF20</accession>
<name>A0ACB8QF20_9AGAM</name>
<organism evidence="1 2">
    <name type="scientific">Vararia minispora EC-137</name>
    <dbReference type="NCBI Taxonomy" id="1314806"/>
    <lineage>
        <taxon>Eukaryota</taxon>
        <taxon>Fungi</taxon>
        <taxon>Dikarya</taxon>
        <taxon>Basidiomycota</taxon>
        <taxon>Agaricomycotina</taxon>
        <taxon>Agaricomycetes</taxon>
        <taxon>Russulales</taxon>
        <taxon>Lachnocladiaceae</taxon>
        <taxon>Vararia</taxon>
    </lineage>
</organism>
<keyword evidence="2" id="KW-1185">Reference proteome</keyword>
<dbReference type="EMBL" id="MU273636">
    <property type="protein sequence ID" value="KAI0030175.1"/>
    <property type="molecule type" value="Genomic_DNA"/>
</dbReference>
<evidence type="ECO:0000313" key="2">
    <source>
        <dbReference type="Proteomes" id="UP000814128"/>
    </source>
</evidence>
<gene>
    <name evidence="1" type="ORF">K488DRAFT_72407</name>
</gene>
<reference evidence="1" key="1">
    <citation type="submission" date="2021-02" db="EMBL/GenBank/DDBJ databases">
        <authorList>
            <consortium name="DOE Joint Genome Institute"/>
            <person name="Ahrendt S."/>
            <person name="Looney B.P."/>
            <person name="Miyauchi S."/>
            <person name="Morin E."/>
            <person name="Drula E."/>
            <person name="Courty P.E."/>
            <person name="Chicoki N."/>
            <person name="Fauchery L."/>
            <person name="Kohler A."/>
            <person name="Kuo A."/>
            <person name="Labutti K."/>
            <person name="Pangilinan J."/>
            <person name="Lipzen A."/>
            <person name="Riley R."/>
            <person name="Andreopoulos W."/>
            <person name="He G."/>
            <person name="Johnson J."/>
            <person name="Barry K.W."/>
            <person name="Grigoriev I.V."/>
            <person name="Nagy L."/>
            <person name="Hibbett D."/>
            <person name="Henrissat B."/>
            <person name="Matheny P.B."/>
            <person name="Labbe J."/>
            <person name="Martin F."/>
        </authorList>
    </citation>
    <scope>NUCLEOTIDE SEQUENCE</scope>
    <source>
        <strain evidence="1">EC-137</strain>
    </source>
</reference>
<reference evidence="1" key="2">
    <citation type="journal article" date="2022" name="New Phytol.">
        <title>Evolutionary transition to the ectomycorrhizal habit in the genomes of a hyperdiverse lineage of mushroom-forming fungi.</title>
        <authorList>
            <person name="Looney B."/>
            <person name="Miyauchi S."/>
            <person name="Morin E."/>
            <person name="Drula E."/>
            <person name="Courty P.E."/>
            <person name="Kohler A."/>
            <person name="Kuo A."/>
            <person name="LaButti K."/>
            <person name="Pangilinan J."/>
            <person name="Lipzen A."/>
            <person name="Riley R."/>
            <person name="Andreopoulos W."/>
            <person name="He G."/>
            <person name="Johnson J."/>
            <person name="Nolan M."/>
            <person name="Tritt A."/>
            <person name="Barry K.W."/>
            <person name="Grigoriev I.V."/>
            <person name="Nagy L.G."/>
            <person name="Hibbett D."/>
            <person name="Henrissat B."/>
            <person name="Matheny P.B."/>
            <person name="Labbe J."/>
            <person name="Martin F.M."/>
        </authorList>
    </citation>
    <scope>NUCLEOTIDE SEQUENCE</scope>
    <source>
        <strain evidence="1">EC-137</strain>
    </source>
</reference>
<proteinExistence type="predicted"/>